<dbReference type="InterPro" id="IPR047246">
    <property type="entry name" value="ThrRS_anticodon"/>
</dbReference>
<evidence type="ECO:0000256" key="1">
    <source>
        <dbReference type="ARBA" id="ARBA00004305"/>
    </source>
</evidence>
<keyword evidence="9" id="KW-0496">Mitochondrion</keyword>
<keyword evidence="5" id="KW-0547">Nucleotide-binding</keyword>
<dbReference type="PANTHER" id="PTHR11451:SF50">
    <property type="entry name" value="THREONINE--TRNA LIGASE, MITOCHONDRIAL"/>
    <property type="match status" value="1"/>
</dbReference>
<dbReference type="AlphaFoldDB" id="A0A0H5C430"/>
<feature type="domain" description="Aminoacyl-transfer RNA synthetases class-II family profile" evidence="13">
    <location>
        <begin position="34"/>
        <end position="303"/>
    </location>
</feature>
<dbReference type="OrthoDB" id="5423599at2759"/>
<evidence type="ECO:0000256" key="3">
    <source>
        <dbReference type="ARBA" id="ARBA00013163"/>
    </source>
</evidence>
<keyword evidence="8" id="KW-0809">Transit peptide</keyword>
<keyword evidence="4 14" id="KW-0436">Ligase</keyword>
<reference evidence="15 17" key="3">
    <citation type="journal article" date="2016" name="Proc. Natl. Acad. Sci. U.S.A.">
        <title>Comparative genomics of biotechnologically important yeasts.</title>
        <authorList>
            <person name="Riley R."/>
            <person name="Haridas S."/>
            <person name="Wolfe K.H."/>
            <person name="Lopes M.R."/>
            <person name="Hittinger C.T."/>
            <person name="Goeker M."/>
            <person name="Salamov A.A."/>
            <person name="Wisecaver J.H."/>
            <person name="Long T.M."/>
            <person name="Calvey C.H."/>
            <person name="Aerts A.L."/>
            <person name="Barry K.W."/>
            <person name="Choi C."/>
            <person name="Clum A."/>
            <person name="Coughlan A.Y."/>
            <person name="Deshpande S."/>
            <person name="Douglass A.P."/>
            <person name="Hanson S.J."/>
            <person name="Klenk H.-P."/>
            <person name="LaButti K.M."/>
            <person name="Lapidus A."/>
            <person name="Lindquist E.A."/>
            <person name="Lipzen A.M."/>
            <person name="Meier-Kolthoff J.P."/>
            <person name="Ohm R.A."/>
            <person name="Otillar R.P."/>
            <person name="Pangilinan J.L."/>
            <person name="Peng Y."/>
            <person name="Rokas A."/>
            <person name="Rosa C.A."/>
            <person name="Scheuner C."/>
            <person name="Sibirny A.A."/>
            <person name="Slot J.C."/>
            <person name="Stielow J.B."/>
            <person name="Sun H."/>
            <person name="Kurtzman C.P."/>
            <person name="Blackwell M."/>
            <person name="Grigoriev I.V."/>
            <person name="Jeffries T.W."/>
        </authorList>
    </citation>
    <scope>NUCLEOTIDE SEQUENCE [LARGE SCALE GENOMIC DNA]</scope>
    <source>
        <strain evidence="17">ATCC 18201 / CBS 1600 / BCRC 20928 / JCM 3617 / NBRC 0987 / NRRL Y-1542</strain>
        <strain evidence="15">NRRL Y-1542</strain>
    </source>
</reference>
<comment type="subcellular location">
    <subcellularLocation>
        <location evidence="1">Mitochondrion matrix</location>
    </subcellularLocation>
</comment>
<dbReference type="GO" id="GO:0070159">
    <property type="term" value="P:mitochondrial threonyl-tRNA aminoacylation"/>
    <property type="evidence" value="ECO:0007669"/>
    <property type="project" value="TreeGrafter"/>
</dbReference>
<evidence type="ECO:0000313" key="14">
    <source>
        <dbReference type="EMBL" id="CEP22487.1"/>
    </source>
</evidence>
<sequence length="411" mass="48018">MNRLSSAVTNLSIATRQQLYMIDAVTPGCPFFLPHGTRIFNKLVSFMKLKQRQYGFEEVITPLIYRRQLWETSGHWDNYKDDMFRVEGNDLSKEEYGLKPMNCPGHCMVFARFDRSYNELPIRLSDFSSLHRNESSGSLSGLTRVRRFHQDDGHIFCTKSQVHSEITNSLKMIDECYKVFQVPEYKLLLSTRPEEYIGELEEWNVAEDTLKSVLESTGREWTINEGDGAFYGPKIDVILKDNLGKDHQAATIQLDFQLPHRFQLKYQNDINELDSPIMIHRAVFGSLERFFAILMDHYNGKWPFWLSPRQAVIIPVSDKHREFAQSVSNMINDNDDFESKKFYIDIDEKNETVGHRIKECVQRGYTYIIMIGDKELESGQVAIRRHDERKPTMMTPEQVRGMFIELDKTHA</sequence>
<evidence type="ECO:0000256" key="7">
    <source>
        <dbReference type="ARBA" id="ARBA00022917"/>
    </source>
</evidence>
<evidence type="ECO:0000259" key="13">
    <source>
        <dbReference type="PROSITE" id="PS50862"/>
    </source>
</evidence>
<dbReference type="Gene3D" id="3.40.50.800">
    <property type="entry name" value="Anticodon-binding domain"/>
    <property type="match status" value="1"/>
</dbReference>
<dbReference type="GO" id="GO:0005524">
    <property type="term" value="F:ATP binding"/>
    <property type="evidence" value="ECO:0007669"/>
    <property type="project" value="UniProtKB-KW"/>
</dbReference>
<evidence type="ECO:0000256" key="5">
    <source>
        <dbReference type="ARBA" id="ARBA00022741"/>
    </source>
</evidence>
<dbReference type="OMA" id="HRYEYSG"/>
<accession>A0A0H5C430</accession>
<dbReference type="SUPFAM" id="SSF55681">
    <property type="entry name" value="Class II aaRS and biotin synthetases"/>
    <property type="match status" value="1"/>
</dbReference>
<keyword evidence="10 15" id="KW-0030">Aminoacyl-tRNA synthetase</keyword>
<dbReference type="STRING" id="983966.A0A0H5C430"/>
<name>A0A0H5C430_CYBJN</name>
<evidence type="ECO:0000313" key="17">
    <source>
        <dbReference type="Proteomes" id="UP000094389"/>
    </source>
</evidence>
<dbReference type="Pfam" id="PF00587">
    <property type="entry name" value="tRNA-synt_2b"/>
    <property type="match status" value="1"/>
</dbReference>
<dbReference type="EMBL" id="CDQK01000003">
    <property type="protein sequence ID" value="CEP22487.1"/>
    <property type="molecule type" value="Genomic_DNA"/>
</dbReference>
<dbReference type="FunFam" id="3.30.930.10:FF:000039">
    <property type="entry name" value="Threonyl-tRNA synthetase, mitochondrial"/>
    <property type="match status" value="1"/>
</dbReference>
<keyword evidence="6" id="KW-0067">ATP-binding</keyword>
<evidence type="ECO:0000256" key="12">
    <source>
        <dbReference type="ARBA" id="ARBA00049515"/>
    </source>
</evidence>
<dbReference type="InterPro" id="IPR002314">
    <property type="entry name" value="aa-tRNA-synt_IIb"/>
</dbReference>
<dbReference type="InterPro" id="IPR002320">
    <property type="entry name" value="Thr-tRNA-ligase_IIa"/>
</dbReference>
<protein>
    <recommendedName>
        <fullName evidence="3">threonine--tRNA ligase</fullName>
        <ecNumber evidence="3">6.1.1.3</ecNumber>
    </recommendedName>
    <alternativeName>
        <fullName evidence="11">Threonyl-tRNA synthetase</fullName>
    </alternativeName>
</protein>
<dbReference type="InterPro" id="IPR033728">
    <property type="entry name" value="ThrRS_core"/>
</dbReference>
<reference evidence="16" key="2">
    <citation type="journal article" date="2015" name="J. Biotechnol.">
        <title>The structure of the Cyberlindnera jadinii genome and its relation to Candida utilis analyzed by the occurrence of single nucleotide polymorphisms.</title>
        <authorList>
            <person name="Rupp O."/>
            <person name="Brinkrolf K."/>
            <person name="Buerth C."/>
            <person name="Kunigo M."/>
            <person name="Schneider J."/>
            <person name="Jaenicke S."/>
            <person name="Goesmann A."/>
            <person name="Puehler A."/>
            <person name="Jaeger K.-E."/>
            <person name="Ernst J.F."/>
        </authorList>
    </citation>
    <scope>NUCLEOTIDE SEQUENCE [LARGE SCALE GENOMIC DNA]</scope>
    <source>
        <strain evidence="16">ATCC 18201 / CBS 1600 / BCRC 20928 / JCM 3617 / NBRC 0987 / NRRL Y-1542</strain>
    </source>
</reference>
<dbReference type="Gene3D" id="3.30.930.10">
    <property type="entry name" value="Bira Bifunctional Protein, Domain 2"/>
    <property type="match status" value="1"/>
</dbReference>
<dbReference type="InterPro" id="IPR004154">
    <property type="entry name" value="Anticodon-bd"/>
</dbReference>
<dbReference type="NCBIfam" id="TIGR00418">
    <property type="entry name" value="thrS"/>
    <property type="match status" value="1"/>
</dbReference>
<evidence type="ECO:0000256" key="4">
    <source>
        <dbReference type="ARBA" id="ARBA00022598"/>
    </source>
</evidence>
<evidence type="ECO:0000256" key="8">
    <source>
        <dbReference type="ARBA" id="ARBA00022946"/>
    </source>
</evidence>
<dbReference type="Proteomes" id="UP000094389">
    <property type="component" value="Unassembled WGS sequence"/>
</dbReference>
<reference evidence="14" key="1">
    <citation type="submission" date="2014-12" db="EMBL/GenBank/DDBJ databases">
        <authorList>
            <person name="Jaenicke S."/>
        </authorList>
    </citation>
    <scope>NUCLEOTIDE SEQUENCE [LARGE SCALE GENOMIC DNA]</scope>
    <source>
        <strain evidence="14">CBS1600</strain>
    </source>
</reference>
<evidence type="ECO:0000313" key="16">
    <source>
        <dbReference type="Proteomes" id="UP000038830"/>
    </source>
</evidence>
<evidence type="ECO:0000256" key="6">
    <source>
        <dbReference type="ARBA" id="ARBA00022840"/>
    </source>
</evidence>
<dbReference type="EC" id="6.1.1.3" evidence="3"/>
<gene>
    <name evidence="14" type="primary">thrS</name>
    <name evidence="14" type="ORF">BN1211_2855</name>
    <name evidence="15" type="ORF">CYBJADRAFT_171268</name>
</gene>
<proteinExistence type="inferred from homology"/>
<evidence type="ECO:0000256" key="9">
    <source>
        <dbReference type="ARBA" id="ARBA00023128"/>
    </source>
</evidence>
<dbReference type="Pfam" id="PF03129">
    <property type="entry name" value="HGTP_anticodon"/>
    <property type="match status" value="1"/>
</dbReference>
<dbReference type="PROSITE" id="PS50862">
    <property type="entry name" value="AA_TRNA_LIGASE_II"/>
    <property type="match status" value="1"/>
</dbReference>
<comment type="catalytic activity">
    <reaction evidence="12">
        <text>tRNA(Thr) + L-threonine + ATP = L-threonyl-tRNA(Thr) + AMP + diphosphate + H(+)</text>
        <dbReference type="Rhea" id="RHEA:24624"/>
        <dbReference type="Rhea" id="RHEA-COMP:9670"/>
        <dbReference type="Rhea" id="RHEA-COMP:9704"/>
        <dbReference type="ChEBI" id="CHEBI:15378"/>
        <dbReference type="ChEBI" id="CHEBI:30616"/>
        <dbReference type="ChEBI" id="CHEBI:33019"/>
        <dbReference type="ChEBI" id="CHEBI:57926"/>
        <dbReference type="ChEBI" id="CHEBI:78442"/>
        <dbReference type="ChEBI" id="CHEBI:78534"/>
        <dbReference type="ChEBI" id="CHEBI:456215"/>
        <dbReference type="EC" id="6.1.1.3"/>
    </reaction>
</comment>
<keyword evidence="7" id="KW-0648">Protein biosynthesis</keyword>
<dbReference type="EMBL" id="KV453926">
    <property type="protein sequence ID" value="ODV75342.1"/>
    <property type="molecule type" value="Genomic_DNA"/>
</dbReference>
<dbReference type="InterPro" id="IPR045864">
    <property type="entry name" value="aa-tRNA-synth_II/BPL/LPL"/>
</dbReference>
<dbReference type="GO" id="GO:0005759">
    <property type="term" value="C:mitochondrial matrix"/>
    <property type="evidence" value="ECO:0007669"/>
    <property type="project" value="UniProtKB-SubCell"/>
</dbReference>
<evidence type="ECO:0000256" key="10">
    <source>
        <dbReference type="ARBA" id="ARBA00023146"/>
    </source>
</evidence>
<evidence type="ECO:0000256" key="2">
    <source>
        <dbReference type="ARBA" id="ARBA00008226"/>
    </source>
</evidence>
<dbReference type="PANTHER" id="PTHR11451">
    <property type="entry name" value="THREONINE-TRNA LIGASE"/>
    <property type="match status" value="1"/>
</dbReference>
<dbReference type="Proteomes" id="UP000038830">
    <property type="component" value="Unassembled WGS sequence"/>
</dbReference>
<dbReference type="SUPFAM" id="SSF52954">
    <property type="entry name" value="Class II aaRS ABD-related"/>
    <property type="match status" value="1"/>
</dbReference>
<dbReference type="PRINTS" id="PR01047">
    <property type="entry name" value="TRNASYNTHTHR"/>
</dbReference>
<evidence type="ECO:0000256" key="11">
    <source>
        <dbReference type="ARBA" id="ARBA00031900"/>
    </source>
</evidence>
<dbReference type="InterPro" id="IPR036621">
    <property type="entry name" value="Anticodon-bd_dom_sf"/>
</dbReference>
<comment type="similarity">
    <text evidence="2">Belongs to the class-II aminoacyl-tRNA synthetase family.</text>
</comment>
<dbReference type="InterPro" id="IPR006195">
    <property type="entry name" value="aa-tRNA-synth_II"/>
</dbReference>
<dbReference type="GO" id="GO:0004829">
    <property type="term" value="F:threonine-tRNA ligase activity"/>
    <property type="evidence" value="ECO:0007669"/>
    <property type="project" value="UniProtKB-EC"/>
</dbReference>
<organism evidence="14 16">
    <name type="scientific">Cyberlindnera jadinii (strain ATCC 18201 / CBS 1600 / BCRC 20928 / JCM 3617 / NBRC 0987 / NRRL Y-1542)</name>
    <name type="common">Torula yeast</name>
    <name type="synonym">Candida utilis</name>
    <dbReference type="NCBI Taxonomy" id="983966"/>
    <lineage>
        <taxon>Eukaryota</taxon>
        <taxon>Fungi</taxon>
        <taxon>Dikarya</taxon>
        <taxon>Ascomycota</taxon>
        <taxon>Saccharomycotina</taxon>
        <taxon>Saccharomycetes</taxon>
        <taxon>Phaffomycetales</taxon>
        <taxon>Phaffomycetaceae</taxon>
        <taxon>Cyberlindnera</taxon>
    </lineage>
</organism>
<evidence type="ECO:0000313" key="15">
    <source>
        <dbReference type="EMBL" id="ODV75342.1"/>
    </source>
</evidence>
<dbReference type="CDD" id="cd00771">
    <property type="entry name" value="ThrRS_core"/>
    <property type="match status" value="1"/>
</dbReference>
<dbReference type="CDD" id="cd00860">
    <property type="entry name" value="ThrRS_anticodon"/>
    <property type="match status" value="1"/>
</dbReference>
<accession>A0A1E4S7H8</accession>
<keyword evidence="17" id="KW-1185">Reference proteome</keyword>